<organism evidence="1 2">
    <name type="scientific">Paenarthrobacter nicotinovorans</name>
    <name type="common">Arthrobacter nicotinovorans</name>
    <dbReference type="NCBI Taxonomy" id="29320"/>
    <lineage>
        <taxon>Bacteria</taxon>
        <taxon>Bacillati</taxon>
        <taxon>Actinomycetota</taxon>
        <taxon>Actinomycetes</taxon>
        <taxon>Micrococcales</taxon>
        <taxon>Micrococcaceae</taxon>
        <taxon>Paenarthrobacter</taxon>
    </lineage>
</organism>
<name>A0ABT9TRX6_PAENI</name>
<reference evidence="1 2" key="1">
    <citation type="submission" date="2023-07" db="EMBL/GenBank/DDBJ databases">
        <title>Sorghum-associated microbial communities from plants grown in Nebraska, USA.</title>
        <authorList>
            <person name="Schachtman D."/>
        </authorList>
    </citation>
    <scope>NUCLEOTIDE SEQUENCE [LARGE SCALE GENOMIC DNA]</scope>
    <source>
        <strain evidence="1 2">CC523</strain>
    </source>
</reference>
<keyword evidence="2" id="KW-1185">Reference proteome</keyword>
<protein>
    <submittedName>
        <fullName evidence="1">Uncharacterized protein</fullName>
    </submittedName>
</protein>
<proteinExistence type="predicted"/>
<evidence type="ECO:0000313" key="2">
    <source>
        <dbReference type="Proteomes" id="UP001244563"/>
    </source>
</evidence>
<evidence type="ECO:0000313" key="1">
    <source>
        <dbReference type="EMBL" id="MDQ0104435.1"/>
    </source>
</evidence>
<accession>A0ABT9TRX6</accession>
<gene>
    <name evidence="1" type="ORF">J2T10_004110</name>
</gene>
<sequence length="190" mass="20712">MWWLCAGGRLGPGVHVCAGKARRFRFCRAQVGEGLLFGTARWSWLSSESEWRNRRLSCGGLKGEGPALRVSALQFFPLQKEICGSVYKTEVLRVSARCRPVVSRSSSRAAGAARLVAGVCLAASNGGPPLVSDCCGSPWAADRPTCGRFPALLVMSGRGPCRAVGFRPARGFRRLRVRPRVPWLPRSWGR</sequence>
<dbReference type="Proteomes" id="UP001244563">
    <property type="component" value="Unassembled WGS sequence"/>
</dbReference>
<dbReference type="EMBL" id="JAUSSW010000017">
    <property type="protein sequence ID" value="MDQ0104435.1"/>
    <property type="molecule type" value="Genomic_DNA"/>
</dbReference>
<comment type="caution">
    <text evidence="1">The sequence shown here is derived from an EMBL/GenBank/DDBJ whole genome shotgun (WGS) entry which is preliminary data.</text>
</comment>